<evidence type="ECO:0000256" key="1">
    <source>
        <dbReference type="ARBA" id="ARBA00023002"/>
    </source>
</evidence>
<gene>
    <name evidence="3" type="ordered locus">Desca_0815</name>
</gene>
<dbReference type="EMBL" id="CP002736">
    <property type="protein sequence ID" value="AEF93695.1"/>
    <property type="molecule type" value="Genomic_DNA"/>
</dbReference>
<dbReference type="STRING" id="868595.Desca_0815"/>
<feature type="domain" description="Cysteine-rich" evidence="2">
    <location>
        <begin position="5"/>
        <end position="86"/>
    </location>
</feature>
<dbReference type="PANTHER" id="PTHR42947:SF1">
    <property type="entry name" value="COB--COM HETERODISULFIDE REDUCTASE SUBUNIT B 1"/>
    <property type="match status" value="1"/>
</dbReference>
<evidence type="ECO:0000259" key="2">
    <source>
        <dbReference type="Pfam" id="PF02754"/>
    </source>
</evidence>
<dbReference type="Pfam" id="PF02754">
    <property type="entry name" value="CCG"/>
    <property type="match status" value="2"/>
</dbReference>
<evidence type="ECO:0000313" key="4">
    <source>
        <dbReference type="Proteomes" id="UP000009226"/>
    </source>
</evidence>
<dbReference type="InterPro" id="IPR051278">
    <property type="entry name" value="HdrB/HdrD_reductase"/>
</dbReference>
<dbReference type="Proteomes" id="UP000009226">
    <property type="component" value="Chromosome"/>
</dbReference>
<protein>
    <submittedName>
        <fullName evidence="3">CoB--CoM heterodisulfide reductase</fullName>
        <ecNumber evidence="3">1.8.98.1</ecNumber>
    </submittedName>
</protein>
<dbReference type="InterPro" id="IPR004017">
    <property type="entry name" value="Cys_rich_dom"/>
</dbReference>
<keyword evidence="1 3" id="KW-0560">Oxidoreductase</keyword>
<dbReference type="EC" id="1.8.98.1" evidence="3"/>
<proteinExistence type="predicted"/>
<keyword evidence="4" id="KW-1185">Reference proteome</keyword>
<sequence>MMKLAYYPGCSLEETAKEFDSSVRSVCKALDVDLTEIPDWTCCGATSAHATNHRLAVGLPALTIKQIQAMDLDCVVPCSACFNRLKTAEYNMTHDAHVRQEMENLLNFKYDAKPRVYDLLAYMVEKLGLDTIKKKVQKPLKNLKIACYYGCLSVRPAEITGIDNAENPMQMDNLIKTLGATPIQWSYKVECCGAGHSVAKSTMVTNLSGRILAKAREAGADLVVNACPLCQTNLEMRRPPGEDMPVFFFTELMGLAFGLPDATNWCSKHLVDPGKIINAIAAG</sequence>
<feature type="domain" description="Cysteine-rich" evidence="2">
    <location>
        <begin position="146"/>
        <end position="234"/>
    </location>
</feature>
<evidence type="ECO:0000313" key="3">
    <source>
        <dbReference type="EMBL" id="AEF93695.1"/>
    </source>
</evidence>
<accession>F6B9B9</accession>
<dbReference type="PANTHER" id="PTHR42947">
    <property type="entry name" value="COB--COM HETERODISULFIDE REDUCTASE SUBUNIT B 1"/>
    <property type="match status" value="1"/>
</dbReference>
<dbReference type="eggNOG" id="COG2048">
    <property type="taxonomic scope" value="Bacteria"/>
</dbReference>
<organism evidence="3 4">
    <name type="scientific">Desulfotomaculum nigrificans (strain DSM 14880 / VKM B-2319 / CO-1-SRB)</name>
    <name type="common">Desulfotomaculum carboxydivorans</name>
    <dbReference type="NCBI Taxonomy" id="868595"/>
    <lineage>
        <taxon>Bacteria</taxon>
        <taxon>Bacillati</taxon>
        <taxon>Bacillota</taxon>
        <taxon>Clostridia</taxon>
        <taxon>Eubacteriales</taxon>
        <taxon>Desulfotomaculaceae</taxon>
        <taxon>Desulfotomaculum</taxon>
    </lineage>
</organism>
<reference evidence="3" key="1">
    <citation type="submission" date="2011-05" db="EMBL/GenBank/DDBJ databases">
        <title>Complete sequence of Desulfotomaculum carboxydivorans CO-1-SRB.</title>
        <authorList>
            <consortium name="US DOE Joint Genome Institute"/>
            <person name="Lucas S."/>
            <person name="Han J."/>
            <person name="Lapidus A."/>
            <person name="Cheng J.-F."/>
            <person name="Goodwin L."/>
            <person name="Pitluck S."/>
            <person name="Peters L."/>
            <person name="Mikhailova N."/>
            <person name="Lu M."/>
            <person name="Han C."/>
            <person name="Tapia R."/>
            <person name="Land M."/>
            <person name="Hauser L."/>
            <person name="Kyrpides N."/>
            <person name="Ivanova N."/>
            <person name="Pagani I."/>
            <person name="Stams A."/>
            <person name="Plugge C."/>
            <person name="Muyzer G."/>
            <person name="Kuever J."/>
            <person name="Parshina S."/>
            <person name="Ivanova A."/>
            <person name="Nazina T."/>
            <person name="Woyke T."/>
        </authorList>
    </citation>
    <scope>NUCLEOTIDE SEQUENCE [LARGE SCALE GENOMIC DNA]</scope>
    <source>
        <strain evidence="3">CO-1-SRB</strain>
    </source>
</reference>
<dbReference type="HOGENOM" id="CLU_052147_1_0_9"/>
<name>F6B9B9_DESCC</name>
<dbReference type="AlphaFoldDB" id="F6B9B9"/>
<dbReference type="GO" id="GO:0051912">
    <property type="term" value="F:CoB--CoM heterodisulfide reductase activity"/>
    <property type="evidence" value="ECO:0007669"/>
    <property type="project" value="UniProtKB-EC"/>
</dbReference>
<dbReference type="KEGG" id="dca:Desca_0815"/>
<dbReference type="Gene3D" id="1.20.1050.140">
    <property type="match status" value="1"/>
</dbReference>